<accession>A0A4P9VTN7</accession>
<dbReference type="OrthoDB" id="2121319at2759"/>
<feature type="non-terminal residue" evidence="3">
    <location>
        <position position="1"/>
    </location>
</feature>
<dbReference type="Proteomes" id="UP000269721">
    <property type="component" value="Unassembled WGS sequence"/>
</dbReference>
<keyword evidence="1" id="KW-0175">Coiled coil</keyword>
<proteinExistence type="predicted"/>
<protein>
    <submittedName>
        <fullName evidence="3">Uncharacterized protein</fullName>
    </submittedName>
</protein>
<dbReference type="AlphaFoldDB" id="A0A4P9VTN7"/>
<organism evidence="3 4">
    <name type="scientific">Blyttiomyces helicus</name>
    <dbReference type="NCBI Taxonomy" id="388810"/>
    <lineage>
        <taxon>Eukaryota</taxon>
        <taxon>Fungi</taxon>
        <taxon>Fungi incertae sedis</taxon>
        <taxon>Chytridiomycota</taxon>
        <taxon>Chytridiomycota incertae sedis</taxon>
        <taxon>Chytridiomycetes</taxon>
        <taxon>Chytridiomycetes incertae sedis</taxon>
        <taxon>Blyttiomyces</taxon>
    </lineage>
</organism>
<evidence type="ECO:0000256" key="2">
    <source>
        <dbReference type="SAM" id="MobiDB-lite"/>
    </source>
</evidence>
<reference evidence="4" key="1">
    <citation type="journal article" date="2018" name="Nat. Microbiol.">
        <title>Leveraging single-cell genomics to expand the fungal tree of life.</title>
        <authorList>
            <person name="Ahrendt S.R."/>
            <person name="Quandt C.A."/>
            <person name="Ciobanu D."/>
            <person name="Clum A."/>
            <person name="Salamov A."/>
            <person name="Andreopoulos B."/>
            <person name="Cheng J.F."/>
            <person name="Woyke T."/>
            <person name="Pelin A."/>
            <person name="Henrissat B."/>
            <person name="Reynolds N.K."/>
            <person name="Benny G.L."/>
            <person name="Smith M.E."/>
            <person name="James T.Y."/>
            <person name="Grigoriev I.V."/>
        </authorList>
    </citation>
    <scope>NUCLEOTIDE SEQUENCE [LARGE SCALE GENOMIC DNA]</scope>
</reference>
<name>A0A4P9VTN7_9FUNG</name>
<dbReference type="EMBL" id="ML001944">
    <property type="protein sequence ID" value="RKO82894.1"/>
    <property type="molecule type" value="Genomic_DNA"/>
</dbReference>
<gene>
    <name evidence="3" type="ORF">BDK51DRAFT_34748</name>
</gene>
<evidence type="ECO:0000313" key="4">
    <source>
        <dbReference type="Proteomes" id="UP000269721"/>
    </source>
</evidence>
<keyword evidence="4" id="KW-1185">Reference proteome</keyword>
<feature type="region of interest" description="Disordered" evidence="2">
    <location>
        <begin position="132"/>
        <end position="181"/>
    </location>
</feature>
<evidence type="ECO:0000313" key="3">
    <source>
        <dbReference type="EMBL" id="RKO82894.1"/>
    </source>
</evidence>
<sequence>TAELLTQKERWAAREAQLLDQLKASKEEIKELKYASTYVEPLRSIDIEEPKDEKEELLTAKEKRIQELADEKIQLEHLNSALTTRLDESTTLVERLRTANEQLKNMNRTLMEDTESYQVLLQQKPLAVEADMSLDRIPPQKNGSLKESLSGSAGSPAPSGGSLMEEMARSPGGVEMDKAQKRITVTHVLGLSYLPQNSKTKSAASPST</sequence>
<feature type="coiled-coil region" evidence="1">
    <location>
        <begin position="8"/>
        <end position="116"/>
    </location>
</feature>
<feature type="compositionally biased region" description="Low complexity" evidence="2">
    <location>
        <begin position="148"/>
        <end position="163"/>
    </location>
</feature>
<evidence type="ECO:0000256" key="1">
    <source>
        <dbReference type="SAM" id="Coils"/>
    </source>
</evidence>